<dbReference type="AlphaFoldDB" id="A0A2B4RCA4"/>
<organism evidence="8 9">
    <name type="scientific">Stylophora pistillata</name>
    <name type="common">Smooth cauliflower coral</name>
    <dbReference type="NCBI Taxonomy" id="50429"/>
    <lineage>
        <taxon>Eukaryota</taxon>
        <taxon>Metazoa</taxon>
        <taxon>Cnidaria</taxon>
        <taxon>Anthozoa</taxon>
        <taxon>Hexacorallia</taxon>
        <taxon>Scleractinia</taxon>
        <taxon>Astrocoeniina</taxon>
        <taxon>Pocilloporidae</taxon>
        <taxon>Stylophora</taxon>
    </lineage>
</organism>
<dbReference type="Gene3D" id="2.60.120.920">
    <property type="match status" value="1"/>
</dbReference>
<dbReference type="InterPro" id="IPR017907">
    <property type="entry name" value="Znf_RING_CS"/>
</dbReference>
<name>A0A2B4RCA4_STYPI</name>
<dbReference type="InterPro" id="IPR013083">
    <property type="entry name" value="Znf_RING/FYVE/PHD"/>
</dbReference>
<evidence type="ECO:0000313" key="8">
    <source>
        <dbReference type="EMBL" id="PFX14018.1"/>
    </source>
</evidence>
<feature type="domain" description="RING-type" evidence="6">
    <location>
        <begin position="17"/>
        <end position="60"/>
    </location>
</feature>
<dbReference type="Gene3D" id="3.30.160.60">
    <property type="entry name" value="Classic Zinc Finger"/>
    <property type="match status" value="1"/>
</dbReference>
<evidence type="ECO:0000256" key="1">
    <source>
        <dbReference type="ARBA" id="ARBA00022723"/>
    </source>
</evidence>
<gene>
    <name evidence="8" type="primary">trim71</name>
    <name evidence="8" type="ORF">AWC38_SpisGene21863</name>
</gene>
<evidence type="ECO:0000256" key="4">
    <source>
        <dbReference type="ARBA" id="ARBA00022833"/>
    </source>
</evidence>
<evidence type="ECO:0000256" key="5">
    <source>
        <dbReference type="PROSITE-ProRule" id="PRU00024"/>
    </source>
</evidence>
<evidence type="ECO:0000259" key="7">
    <source>
        <dbReference type="PROSITE" id="PS50119"/>
    </source>
</evidence>
<dbReference type="InterPro" id="IPR017868">
    <property type="entry name" value="Filamin/ABP280_repeat-like"/>
</dbReference>
<dbReference type="Pfam" id="PF00643">
    <property type="entry name" value="zf-B_box"/>
    <property type="match status" value="1"/>
</dbReference>
<dbReference type="SMART" id="SM00184">
    <property type="entry name" value="RING"/>
    <property type="match status" value="2"/>
</dbReference>
<dbReference type="PROSITE" id="PS00518">
    <property type="entry name" value="ZF_RING_1"/>
    <property type="match status" value="1"/>
</dbReference>
<feature type="domain" description="B box-type" evidence="7">
    <location>
        <begin position="153"/>
        <end position="194"/>
    </location>
</feature>
<dbReference type="InterPro" id="IPR043136">
    <property type="entry name" value="B30.2/SPRY_sf"/>
</dbReference>
<keyword evidence="3 5" id="KW-0863">Zinc-finger</keyword>
<dbReference type="SUPFAM" id="SSF57850">
    <property type="entry name" value="RING/U-box"/>
    <property type="match status" value="1"/>
</dbReference>
<dbReference type="Pfam" id="PF00630">
    <property type="entry name" value="Filamin"/>
    <property type="match status" value="1"/>
</dbReference>
<comment type="caution">
    <text evidence="8">The sequence shown here is derived from an EMBL/GenBank/DDBJ whole genome shotgun (WGS) entry which is preliminary data.</text>
</comment>
<dbReference type="Gene3D" id="2.60.40.10">
    <property type="entry name" value="Immunoglobulins"/>
    <property type="match status" value="1"/>
</dbReference>
<keyword evidence="4" id="KW-0862">Zinc</keyword>
<accession>A0A2B4RCA4</accession>
<dbReference type="PANTHER" id="PTHR25462:SF303">
    <property type="entry name" value="E3 UBIQUITIN-PROTEIN LIGASE TRIM71"/>
    <property type="match status" value="1"/>
</dbReference>
<evidence type="ECO:0000313" key="9">
    <source>
        <dbReference type="Proteomes" id="UP000225706"/>
    </source>
</evidence>
<dbReference type="SUPFAM" id="SSF81296">
    <property type="entry name" value="E set domains"/>
    <property type="match status" value="1"/>
</dbReference>
<sequence length="679" mass="76803">MAKASTLAENLEKELECAVCLEQFKDPKVLPCLHSFCKICLEGLVGRKSNAWMLSCPTCRITVEIPEGEVDSLPVNFFLNNLLSMMSLHGDSGSSSLECDLCDNGDPPVNRCTTCSHFLCEFCTQAHQRLRNTRAHGLVSLEEAKRMGSVAVTKPSVCKEHDGQLLKLFCETCDEAICRDCTIVRHREHKYTFVKDAFAKNRENVLKILSETKRKARFLNEAIDRVSEKKRSVDLGSEKTVREVIDCFQNLTASLNSRCEELVDSILKLKQAKQKSLDNQQEQLETALCTMQSSVEFTEKALENGSEVEILNMHKQMTDRLQELITAIWELEPCAHDVFTFSADDRLQQMITNFGSVTDRRTCAGTSTVTMGHGSEGVMYNTLSGQRVEFTVIAKGRNGKKREKGGDTCEVEICTQAGDVVFNDSPKDCGNGMYTFCVTPNSTNMQYQLSVKLNGCHVKGSPGTWFNEMWNLCSDSNNMNLTNGSLKASHQYLSVPLQRTVRGSWGLYENDEEMFKTKVPFKWSNRGPILNNKMAVFGSCTFSNAKHSWKVRLYNISDKFAFGVVKFPSTADRSLGLAARWMWQSNSKYHHSLAPQLSSIMNCISNDVIEFYLDCDTGTSMMHNQRTQESDTWQGVKGGVRPYFEMCQQREAVSLTWLENEDDVREMWKEKKDDFMEFS</sequence>
<dbReference type="SUPFAM" id="SSF49899">
    <property type="entry name" value="Concanavalin A-like lectins/glucanases"/>
    <property type="match status" value="1"/>
</dbReference>
<evidence type="ECO:0000256" key="3">
    <source>
        <dbReference type="ARBA" id="ARBA00022771"/>
    </source>
</evidence>
<evidence type="ECO:0000259" key="6">
    <source>
        <dbReference type="PROSITE" id="PS50089"/>
    </source>
</evidence>
<reference evidence="9" key="1">
    <citation type="journal article" date="2017" name="bioRxiv">
        <title>Comparative analysis of the genomes of Stylophora pistillata and Acropora digitifera provides evidence for extensive differences between species of corals.</title>
        <authorList>
            <person name="Voolstra C.R."/>
            <person name="Li Y."/>
            <person name="Liew Y.J."/>
            <person name="Baumgarten S."/>
            <person name="Zoccola D."/>
            <person name="Flot J.-F."/>
            <person name="Tambutte S."/>
            <person name="Allemand D."/>
            <person name="Aranda M."/>
        </authorList>
    </citation>
    <scope>NUCLEOTIDE SEQUENCE [LARGE SCALE GENOMIC DNA]</scope>
</reference>
<keyword evidence="1" id="KW-0479">Metal-binding</keyword>
<keyword evidence="2" id="KW-0677">Repeat</keyword>
<dbReference type="Proteomes" id="UP000225706">
    <property type="component" value="Unassembled WGS sequence"/>
</dbReference>
<dbReference type="PANTHER" id="PTHR25462">
    <property type="entry name" value="BONUS, ISOFORM C-RELATED"/>
    <property type="match status" value="1"/>
</dbReference>
<dbReference type="InterPro" id="IPR001841">
    <property type="entry name" value="Znf_RING"/>
</dbReference>
<dbReference type="EMBL" id="LSMT01000852">
    <property type="protein sequence ID" value="PFX14018.1"/>
    <property type="molecule type" value="Genomic_DNA"/>
</dbReference>
<dbReference type="InterPro" id="IPR027370">
    <property type="entry name" value="Znf-RING_euk"/>
</dbReference>
<dbReference type="Gene3D" id="3.30.40.10">
    <property type="entry name" value="Zinc/RING finger domain, C3HC4 (zinc finger)"/>
    <property type="match status" value="1"/>
</dbReference>
<dbReference type="Pfam" id="PF13445">
    <property type="entry name" value="zf-RING_UBOX"/>
    <property type="match status" value="1"/>
</dbReference>
<keyword evidence="9" id="KW-1185">Reference proteome</keyword>
<evidence type="ECO:0000256" key="2">
    <source>
        <dbReference type="ARBA" id="ARBA00022737"/>
    </source>
</evidence>
<dbReference type="PROSITE" id="PS50119">
    <property type="entry name" value="ZF_BBOX"/>
    <property type="match status" value="1"/>
</dbReference>
<dbReference type="SMART" id="SM00336">
    <property type="entry name" value="BBOX"/>
    <property type="match status" value="2"/>
</dbReference>
<dbReference type="SUPFAM" id="SSF57845">
    <property type="entry name" value="B-box zinc-binding domain"/>
    <property type="match status" value="1"/>
</dbReference>
<proteinExistence type="predicted"/>
<dbReference type="InterPro" id="IPR014756">
    <property type="entry name" value="Ig_E-set"/>
</dbReference>
<dbReference type="Gene3D" id="4.10.830.40">
    <property type="match status" value="1"/>
</dbReference>
<dbReference type="GO" id="GO:0008270">
    <property type="term" value="F:zinc ion binding"/>
    <property type="evidence" value="ECO:0007669"/>
    <property type="project" value="UniProtKB-KW"/>
</dbReference>
<dbReference type="InterPro" id="IPR013783">
    <property type="entry name" value="Ig-like_fold"/>
</dbReference>
<protein>
    <submittedName>
        <fullName evidence="8">E3 ubiquitin-protein ligase TRIM71</fullName>
    </submittedName>
</protein>
<dbReference type="PROSITE" id="PS50089">
    <property type="entry name" value="ZF_RING_2"/>
    <property type="match status" value="1"/>
</dbReference>
<dbReference type="OrthoDB" id="5958390at2759"/>
<dbReference type="InterPro" id="IPR013320">
    <property type="entry name" value="ConA-like_dom_sf"/>
</dbReference>
<dbReference type="InterPro" id="IPR000315">
    <property type="entry name" value="Znf_B-box"/>
</dbReference>
<dbReference type="InterPro" id="IPR047153">
    <property type="entry name" value="TRIM45/56/19-like"/>
</dbReference>